<dbReference type="InterPro" id="IPR023397">
    <property type="entry name" value="SAM-dep_MeTrfase_MraW_recog"/>
</dbReference>
<evidence type="ECO:0000313" key="10">
    <source>
        <dbReference type="Proteomes" id="UP000216195"/>
    </source>
</evidence>
<organism evidence="9 11">
    <name type="scientific">Rothia dentocariosa</name>
    <dbReference type="NCBI Taxonomy" id="2047"/>
    <lineage>
        <taxon>Bacteria</taxon>
        <taxon>Bacillati</taxon>
        <taxon>Actinomycetota</taxon>
        <taxon>Actinomycetes</taxon>
        <taxon>Micrococcales</taxon>
        <taxon>Micrococcaceae</taxon>
        <taxon>Rothia</taxon>
    </lineage>
</organism>
<dbReference type="GO" id="GO:0070475">
    <property type="term" value="P:rRNA base methylation"/>
    <property type="evidence" value="ECO:0007669"/>
    <property type="project" value="UniProtKB-UniRule"/>
</dbReference>
<dbReference type="SUPFAM" id="SSF53335">
    <property type="entry name" value="S-adenosyl-L-methionine-dependent methyltransferases"/>
    <property type="match status" value="1"/>
</dbReference>
<comment type="catalytic activity">
    <reaction evidence="6">
        <text>cytidine(1402) in 16S rRNA + S-adenosyl-L-methionine = N(4)-methylcytidine(1402) in 16S rRNA + S-adenosyl-L-homocysteine + H(+)</text>
        <dbReference type="Rhea" id="RHEA:42928"/>
        <dbReference type="Rhea" id="RHEA-COMP:10286"/>
        <dbReference type="Rhea" id="RHEA-COMP:10287"/>
        <dbReference type="ChEBI" id="CHEBI:15378"/>
        <dbReference type="ChEBI" id="CHEBI:57856"/>
        <dbReference type="ChEBI" id="CHEBI:59789"/>
        <dbReference type="ChEBI" id="CHEBI:74506"/>
        <dbReference type="ChEBI" id="CHEBI:82748"/>
        <dbReference type="EC" id="2.1.1.199"/>
    </reaction>
</comment>
<feature type="binding site" evidence="6">
    <location>
        <begin position="84"/>
        <end position="86"/>
    </location>
    <ligand>
        <name>S-adenosyl-L-methionine</name>
        <dbReference type="ChEBI" id="CHEBI:59789"/>
    </ligand>
</feature>
<evidence type="ECO:0000313" key="8">
    <source>
        <dbReference type="EMBL" id="PAK86147.1"/>
    </source>
</evidence>
<dbReference type="PANTHER" id="PTHR11265:SF0">
    <property type="entry name" value="12S RRNA N4-METHYLCYTIDINE METHYLTRANSFERASE"/>
    <property type="match status" value="1"/>
</dbReference>
<keyword evidence="11" id="KW-1185">Reference proteome</keyword>
<gene>
    <name evidence="6" type="primary">rsmH</name>
    <name evidence="8" type="ORF">B8W87_03215</name>
    <name evidence="9" type="ORF">CRM92_00245</name>
</gene>
<dbReference type="Gene3D" id="1.10.150.170">
    <property type="entry name" value="Putative methyltransferase TM0872, insert domain"/>
    <property type="match status" value="1"/>
</dbReference>
<dbReference type="InterPro" id="IPR029063">
    <property type="entry name" value="SAM-dependent_MTases_sf"/>
</dbReference>
<feature type="binding site" evidence="6">
    <location>
        <position position="151"/>
    </location>
    <ligand>
        <name>S-adenosyl-L-methionine</name>
        <dbReference type="ChEBI" id="CHEBI:59789"/>
    </ligand>
</feature>
<dbReference type="Pfam" id="PF01795">
    <property type="entry name" value="Methyltransf_5"/>
    <property type="match status" value="1"/>
</dbReference>
<evidence type="ECO:0000256" key="1">
    <source>
        <dbReference type="ARBA" id="ARBA00010396"/>
    </source>
</evidence>
<feature type="region of interest" description="Disordered" evidence="7">
    <location>
        <begin position="1"/>
        <end position="37"/>
    </location>
</feature>
<evidence type="ECO:0000256" key="6">
    <source>
        <dbReference type="HAMAP-Rule" id="MF_01007"/>
    </source>
</evidence>
<dbReference type="GO" id="GO:0071424">
    <property type="term" value="F:rRNA (cytosine-N4-)-methyltransferase activity"/>
    <property type="evidence" value="ECO:0007669"/>
    <property type="project" value="UniProtKB-UniRule"/>
</dbReference>
<accession>A0A2A8D6M0</accession>
<dbReference type="SUPFAM" id="SSF81799">
    <property type="entry name" value="Putative methyltransferase TM0872, insert domain"/>
    <property type="match status" value="1"/>
</dbReference>
<dbReference type="EMBL" id="NCWU01000003">
    <property type="protein sequence ID" value="PAK86147.1"/>
    <property type="molecule type" value="Genomic_DNA"/>
</dbReference>
<keyword evidence="2 6" id="KW-0698">rRNA processing</keyword>
<keyword evidence="6" id="KW-0963">Cytoplasm</keyword>
<protein>
    <recommendedName>
        <fullName evidence="6">Ribosomal RNA small subunit methyltransferase H</fullName>
        <ecNumber evidence="6">2.1.1.199</ecNumber>
    </recommendedName>
    <alternativeName>
        <fullName evidence="6">16S rRNA m(4)C1402 methyltransferase</fullName>
    </alternativeName>
    <alternativeName>
        <fullName evidence="6">rRNA (cytosine-N(4)-)-methyltransferase RsmH</fullName>
    </alternativeName>
</protein>
<evidence type="ECO:0000256" key="7">
    <source>
        <dbReference type="SAM" id="MobiDB-lite"/>
    </source>
</evidence>
<keyword evidence="4 6" id="KW-0808">Transferase</keyword>
<keyword evidence="5 6" id="KW-0949">S-adenosyl-L-methionine</keyword>
<dbReference type="Proteomes" id="UP000219947">
    <property type="component" value="Unassembled WGS sequence"/>
</dbReference>
<evidence type="ECO:0000256" key="3">
    <source>
        <dbReference type="ARBA" id="ARBA00022603"/>
    </source>
</evidence>
<dbReference type="PIRSF" id="PIRSF004486">
    <property type="entry name" value="MraW"/>
    <property type="match status" value="1"/>
</dbReference>
<feature type="binding site" evidence="6">
    <location>
        <position position="130"/>
    </location>
    <ligand>
        <name>S-adenosyl-L-methionine</name>
        <dbReference type="ChEBI" id="CHEBI:59789"/>
    </ligand>
</feature>
<dbReference type="EMBL" id="PDEV01000001">
    <property type="protein sequence ID" value="PEN16514.1"/>
    <property type="molecule type" value="Genomic_DNA"/>
</dbReference>
<evidence type="ECO:0000313" key="11">
    <source>
        <dbReference type="Proteomes" id="UP000219947"/>
    </source>
</evidence>
<dbReference type="GO" id="GO:0005737">
    <property type="term" value="C:cytoplasm"/>
    <property type="evidence" value="ECO:0007669"/>
    <property type="project" value="UniProtKB-SubCell"/>
</dbReference>
<evidence type="ECO:0000256" key="2">
    <source>
        <dbReference type="ARBA" id="ARBA00022552"/>
    </source>
</evidence>
<dbReference type="InterPro" id="IPR002903">
    <property type="entry name" value="RsmH"/>
</dbReference>
<comment type="caution">
    <text evidence="9">The sequence shown here is derived from an EMBL/GenBank/DDBJ whole genome shotgun (WGS) entry which is preliminary data.</text>
</comment>
<dbReference type="Gene3D" id="3.40.50.150">
    <property type="entry name" value="Vaccinia Virus protein VP39"/>
    <property type="match status" value="1"/>
</dbReference>
<dbReference type="NCBIfam" id="TIGR00006">
    <property type="entry name" value="16S rRNA (cytosine(1402)-N(4))-methyltransferase RsmH"/>
    <property type="match status" value="1"/>
</dbReference>
<dbReference type="HAMAP" id="MF_01007">
    <property type="entry name" value="16SrRNA_methyltr_H"/>
    <property type="match status" value="1"/>
</dbReference>
<keyword evidence="3 6" id="KW-0489">Methyltransferase</keyword>
<evidence type="ECO:0000256" key="5">
    <source>
        <dbReference type="ARBA" id="ARBA00022691"/>
    </source>
</evidence>
<name>A0A2A8D6M0_9MICC</name>
<comment type="function">
    <text evidence="6">Specifically methylates the N4 position of cytidine in position 1402 (C1402) of 16S rRNA.</text>
</comment>
<dbReference type="AlphaFoldDB" id="A0A2A8D6M0"/>
<dbReference type="Proteomes" id="UP000216195">
    <property type="component" value="Unassembled WGS sequence"/>
</dbReference>
<dbReference type="PANTHER" id="PTHR11265">
    <property type="entry name" value="S-ADENOSYL-METHYLTRANSFERASE MRAW"/>
    <property type="match status" value="1"/>
</dbReference>
<sequence>MGRSIMNAESHSLTGVVAPTHDVSTSPNAVSGDPGYREGLLGQLSQRQAQERHIPVMLERCLELLEPAILRQDAVVIDGTLGMGGHTEAMLERFSNLTVIGIDRDAQAHAVAAERLARFGDRFVPVHTVYDHIEDAMSAAGVTSVDGVLLDLGVSSMQLDERSRGFAYSYDAPLDMRMNGDDELTARIVVNEYSENQLRRIIKNWGEEKFAARIAQHIVEQRKHTPFTTTGELVATIQKAVPAAAQRKGGHPAKRTFQALRIEVNHELEALERAVPAALDALRLGGRFVAMSYHSLEDKIVKRALTEAATSKAPKGFPVELDEHQPTIRVITRGAEPPTEAEIAENPRAASAKLRAGEKIKVSS</sequence>
<dbReference type="EC" id="2.1.1.199" evidence="6"/>
<evidence type="ECO:0000313" key="9">
    <source>
        <dbReference type="EMBL" id="PEN16514.1"/>
    </source>
</evidence>
<feature type="compositionally biased region" description="Basic and acidic residues" evidence="7">
    <location>
        <begin position="355"/>
        <end position="364"/>
    </location>
</feature>
<evidence type="ECO:0000256" key="4">
    <source>
        <dbReference type="ARBA" id="ARBA00022679"/>
    </source>
</evidence>
<proteinExistence type="inferred from homology"/>
<comment type="similarity">
    <text evidence="1 6">Belongs to the methyltransferase superfamily. RsmH family.</text>
</comment>
<comment type="subcellular location">
    <subcellularLocation>
        <location evidence="6">Cytoplasm</location>
    </subcellularLocation>
</comment>
<feature type="region of interest" description="Disordered" evidence="7">
    <location>
        <begin position="333"/>
        <end position="364"/>
    </location>
</feature>
<reference evidence="8 10" key="1">
    <citation type="submission" date="2017-04" db="EMBL/GenBank/DDBJ databases">
        <title>Kefir bacterial isolates.</title>
        <authorList>
            <person name="Kim Y."/>
            <person name="Blasche S."/>
            <person name="Patil K.R."/>
        </authorList>
    </citation>
    <scope>NUCLEOTIDE SEQUENCE [LARGE SCALE GENOMIC DNA]</scope>
    <source>
        <strain evidence="8 10">OG2-1</strain>
    </source>
</reference>
<feature type="binding site" evidence="6">
    <location>
        <position position="158"/>
    </location>
    <ligand>
        <name>S-adenosyl-L-methionine</name>
        <dbReference type="ChEBI" id="CHEBI:59789"/>
    </ligand>
</feature>
<feature type="binding site" evidence="6">
    <location>
        <position position="103"/>
    </location>
    <ligand>
        <name>S-adenosyl-L-methionine</name>
        <dbReference type="ChEBI" id="CHEBI:59789"/>
    </ligand>
</feature>
<reference evidence="9" key="2">
    <citation type="submission" date="2017-10" db="EMBL/GenBank/DDBJ databases">
        <title>Kefir isolates.</title>
        <authorList>
            <person name="Kim Y."/>
            <person name="Blasche S."/>
        </authorList>
    </citation>
    <scope>NUCLEOTIDE SEQUENCE [LARGE SCALE GENOMIC DNA]</scope>
    <source>
        <strain evidence="9">OG2-2</strain>
    </source>
</reference>